<protein>
    <submittedName>
        <fullName evidence="1">Uncharacterized protein</fullName>
    </submittedName>
</protein>
<dbReference type="AlphaFoldDB" id="A0A382AGR9"/>
<feature type="non-terminal residue" evidence="1">
    <location>
        <position position="24"/>
    </location>
</feature>
<feature type="non-terminal residue" evidence="1">
    <location>
        <position position="1"/>
    </location>
</feature>
<gene>
    <name evidence="1" type="ORF">METZ01_LOCUS153614</name>
</gene>
<dbReference type="EMBL" id="UINC01025348">
    <property type="protein sequence ID" value="SVB00760.1"/>
    <property type="molecule type" value="Genomic_DNA"/>
</dbReference>
<name>A0A382AGR9_9ZZZZ</name>
<evidence type="ECO:0000313" key="1">
    <source>
        <dbReference type="EMBL" id="SVB00760.1"/>
    </source>
</evidence>
<accession>A0A382AGR9</accession>
<reference evidence="1" key="1">
    <citation type="submission" date="2018-05" db="EMBL/GenBank/DDBJ databases">
        <authorList>
            <person name="Lanie J.A."/>
            <person name="Ng W.-L."/>
            <person name="Kazmierczak K.M."/>
            <person name="Andrzejewski T.M."/>
            <person name="Davidsen T.M."/>
            <person name="Wayne K.J."/>
            <person name="Tettelin H."/>
            <person name="Glass J.I."/>
            <person name="Rusch D."/>
            <person name="Podicherti R."/>
            <person name="Tsui H.-C.T."/>
            <person name="Winkler M.E."/>
        </authorList>
    </citation>
    <scope>NUCLEOTIDE SEQUENCE</scope>
</reference>
<proteinExistence type="predicted"/>
<organism evidence="1">
    <name type="scientific">marine metagenome</name>
    <dbReference type="NCBI Taxonomy" id="408172"/>
    <lineage>
        <taxon>unclassified sequences</taxon>
        <taxon>metagenomes</taxon>
        <taxon>ecological metagenomes</taxon>
    </lineage>
</organism>
<sequence>VAEKNPETAAEPVLRVENLVVEFR</sequence>